<dbReference type="PANTHER" id="PTHR30505:SF0">
    <property type="entry name" value="FRUCTOSE-LIKE PTS SYSTEM EIIBC COMPONENT-RELATED"/>
    <property type="match status" value="1"/>
</dbReference>
<dbReference type="RefSeq" id="WP_011077590.1">
    <property type="nucleotide sequence ID" value="NC_004432.1"/>
</dbReference>
<dbReference type="InParanoid" id="Q8EV00"/>
<proteinExistence type="predicted"/>
<dbReference type="eggNOG" id="COG1445">
    <property type="taxonomic scope" value="Bacteria"/>
</dbReference>
<keyword evidence="10 12" id="KW-1133">Transmembrane helix</keyword>
<organism evidence="16 17">
    <name type="scientific">Malacoplasma penetrans (strain HF-2)</name>
    <name type="common">Mycoplasma penetrans</name>
    <dbReference type="NCBI Taxonomy" id="272633"/>
    <lineage>
        <taxon>Bacteria</taxon>
        <taxon>Bacillati</taxon>
        <taxon>Mycoplasmatota</taxon>
        <taxon>Mycoplasmoidales</taxon>
        <taxon>Mycoplasmoidaceae</taxon>
        <taxon>Malacoplasma</taxon>
    </lineage>
</organism>
<evidence type="ECO:0000313" key="16">
    <source>
        <dbReference type="EMBL" id="BAC44561.1"/>
    </source>
</evidence>
<feature type="transmembrane region" description="Helical" evidence="12">
    <location>
        <begin position="394"/>
        <end position="413"/>
    </location>
</feature>
<evidence type="ECO:0000256" key="10">
    <source>
        <dbReference type="ARBA" id="ARBA00022989"/>
    </source>
</evidence>
<keyword evidence="17" id="KW-1185">Reference proteome</keyword>
<dbReference type="InterPro" id="IPR003501">
    <property type="entry name" value="PTS_EIIB_2/3"/>
</dbReference>
<evidence type="ECO:0000256" key="9">
    <source>
        <dbReference type="ARBA" id="ARBA00022777"/>
    </source>
</evidence>
<dbReference type="GO" id="GO:0016301">
    <property type="term" value="F:kinase activity"/>
    <property type="evidence" value="ECO:0007669"/>
    <property type="project" value="UniProtKB-KW"/>
</dbReference>
<dbReference type="GO" id="GO:0005886">
    <property type="term" value="C:plasma membrane"/>
    <property type="evidence" value="ECO:0007669"/>
    <property type="project" value="UniProtKB-SubCell"/>
</dbReference>
<evidence type="ECO:0000256" key="7">
    <source>
        <dbReference type="ARBA" id="ARBA00022683"/>
    </source>
</evidence>
<evidence type="ECO:0000256" key="8">
    <source>
        <dbReference type="ARBA" id="ARBA00022692"/>
    </source>
</evidence>
<dbReference type="EMBL" id="BA000026">
    <property type="protein sequence ID" value="BAC44561.1"/>
    <property type="molecule type" value="Genomic_DNA"/>
</dbReference>
<evidence type="ECO:0000256" key="11">
    <source>
        <dbReference type="ARBA" id="ARBA00023136"/>
    </source>
</evidence>
<dbReference type="Gene3D" id="3.40.930.10">
    <property type="entry name" value="Mannitol-specific EII, Chain A"/>
    <property type="match status" value="1"/>
</dbReference>
<keyword evidence="11 12" id="KW-0472">Membrane</keyword>
<feature type="domain" description="PTS EIIB type-2" evidence="14">
    <location>
        <begin position="167"/>
        <end position="262"/>
    </location>
</feature>
<evidence type="ECO:0000256" key="4">
    <source>
        <dbReference type="ARBA" id="ARBA00022553"/>
    </source>
</evidence>
<gene>
    <name evidence="16" type="ordered locus">MYPE7670</name>
</gene>
<feature type="transmembrane region" description="Helical" evidence="12">
    <location>
        <begin position="559"/>
        <end position="579"/>
    </location>
</feature>
<evidence type="ECO:0000256" key="5">
    <source>
        <dbReference type="ARBA" id="ARBA00022597"/>
    </source>
</evidence>
<dbReference type="KEGG" id="mpe:MYPE7670"/>
<keyword evidence="3" id="KW-1003">Cell membrane</keyword>
<feature type="transmembrane region" description="Helical" evidence="12">
    <location>
        <begin position="631"/>
        <end position="654"/>
    </location>
</feature>
<dbReference type="PROSITE" id="PS51104">
    <property type="entry name" value="PTS_EIIC_TYPE_2"/>
    <property type="match status" value="1"/>
</dbReference>
<dbReference type="PROSITE" id="PS51094">
    <property type="entry name" value="PTS_EIIA_TYPE_2"/>
    <property type="match status" value="1"/>
</dbReference>
<dbReference type="STRING" id="272633.gene:10731890"/>
<evidence type="ECO:0000313" key="17">
    <source>
        <dbReference type="Proteomes" id="UP000002522"/>
    </source>
</evidence>
<dbReference type="GO" id="GO:0005351">
    <property type="term" value="F:carbohydrate:proton symporter activity"/>
    <property type="evidence" value="ECO:0007669"/>
    <property type="project" value="InterPro"/>
</dbReference>
<protein>
    <submittedName>
        <fullName evidence="16">PTS system fructose-specific enzyme IIABC component</fullName>
    </submittedName>
</protein>
<comment type="subcellular location">
    <subcellularLocation>
        <location evidence="1">Cell inner membrane</location>
        <topology evidence="1">Multi-pass membrane protein</topology>
    </subcellularLocation>
</comment>
<evidence type="ECO:0000259" key="13">
    <source>
        <dbReference type="PROSITE" id="PS51094"/>
    </source>
</evidence>
<dbReference type="InterPro" id="IPR050864">
    <property type="entry name" value="Bacterial_PTS_Sugar_Transport"/>
</dbReference>
<dbReference type="InterPro" id="IPR003353">
    <property type="entry name" value="PTS_IIB_fruc"/>
</dbReference>
<evidence type="ECO:0000259" key="15">
    <source>
        <dbReference type="PROSITE" id="PS51104"/>
    </source>
</evidence>
<feature type="domain" description="PTS EIIC type-2" evidence="15">
    <location>
        <begin position="291"/>
        <end position="645"/>
    </location>
</feature>
<dbReference type="Pfam" id="PF02302">
    <property type="entry name" value="PTS_IIB"/>
    <property type="match status" value="1"/>
</dbReference>
<evidence type="ECO:0000256" key="1">
    <source>
        <dbReference type="ARBA" id="ARBA00004429"/>
    </source>
</evidence>
<dbReference type="CDD" id="cd05569">
    <property type="entry name" value="PTS_IIB_fructose"/>
    <property type="match status" value="1"/>
</dbReference>
<dbReference type="InterPro" id="IPR013011">
    <property type="entry name" value="PTS_EIIB_2"/>
</dbReference>
<dbReference type="eggNOG" id="COG1762">
    <property type="taxonomic scope" value="Bacteria"/>
</dbReference>
<dbReference type="NCBIfam" id="TIGR00829">
    <property type="entry name" value="FRU"/>
    <property type="match status" value="1"/>
</dbReference>
<dbReference type="Proteomes" id="UP000002522">
    <property type="component" value="Chromosome"/>
</dbReference>
<dbReference type="PROSITE" id="PS51099">
    <property type="entry name" value="PTS_EIIB_TYPE_2"/>
    <property type="match status" value="1"/>
</dbReference>
<dbReference type="AlphaFoldDB" id="Q8EV00"/>
<keyword evidence="2" id="KW-0813">Transport</keyword>
<keyword evidence="4" id="KW-0597">Phosphoprotein</keyword>
<feature type="transmembrane region" description="Helical" evidence="12">
    <location>
        <begin position="295"/>
        <end position="317"/>
    </location>
</feature>
<sequence>MDIFNKKYIKTNLEVSSKNDALKKISNLAKELGIISSVTDVTNALKAREEESSTGFENGFAIPHARTKSILKPAILFIKFKKAIDWKSLDKQLTSCAFVLLIPEEVSSVHLDFLSKISTALMDKNFVNKIKETNSKDLIYEEINKYFTTEDSATNNSTVSDNSQKRIIALTACPVGVAHTYLAADKLKEAGKSKNIWIKVETHGSVGIKNQATNEEIQKADAIIVASDIGLDLSRFNNKVLIQTPIKEAIHNPSELIDKALNSKSIYKSSETKTNNSQKEFNKDEKKKMSVMKHILSGISYMIPFVILGGICIALSAGLGKAIYGQDNSAPQGDFFYYLNEIGSVAFTLMIGVLGAYIAYSIAGRATLAPAFIVSIVGNTPNAIYTFAGIQNDGVGMGFLGSILFGLLIGYTVKWINTWKIPKSISSIMPIFVIPLGVGLFYGLIAIFVIGAPVAFVMGQFINALKSIFVSGNTSNAVSKDISLGVSIAIGILIGAMAGFDMGGPINKVAFLTCTALISSNVNEPMGMMAAAIPVAPLGMGLCTMIFRNKFNKEEKTMGISAFIMGFIGISEGAIPFAISDPKRAIACNVIGSAITGGIAGALGITCAAAHGGPIVGILGAVSSNQFGLVGGIGLFFVTIIIGMLITCFLYGIIRKRDKNNNQENFKDVFKIFKRSKNVNKANLYKQEKLFKNQKVLINKTRGNLCLNL</sequence>
<dbReference type="HOGENOM" id="CLU_013155_1_0_14"/>
<name>Q8EV00_MALP2</name>
<evidence type="ECO:0000256" key="6">
    <source>
        <dbReference type="ARBA" id="ARBA00022679"/>
    </source>
</evidence>
<feature type="transmembrane region" description="Helical" evidence="12">
    <location>
        <begin position="337"/>
        <end position="360"/>
    </location>
</feature>
<dbReference type="InterPro" id="IPR013014">
    <property type="entry name" value="PTS_EIIC_2"/>
</dbReference>
<dbReference type="GO" id="GO:0022877">
    <property type="term" value="F:protein-N(PI)-phosphohistidine-fructose phosphotransferase system transporter activity"/>
    <property type="evidence" value="ECO:0007669"/>
    <property type="project" value="InterPro"/>
</dbReference>
<dbReference type="NCBIfam" id="TIGR00848">
    <property type="entry name" value="fruA"/>
    <property type="match status" value="1"/>
</dbReference>
<dbReference type="CDD" id="cd00211">
    <property type="entry name" value="PTS_IIA_fru"/>
    <property type="match status" value="1"/>
</dbReference>
<feature type="transmembrane region" description="Helical" evidence="12">
    <location>
        <begin position="482"/>
        <end position="500"/>
    </location>
</feature>
<feature type="transmembrane region" description="Helical" evidence="12">
    <location>
        <begin position="586"/>
        <end position="611"/>
    </location>
</feature>
<keyword evidence="8 12" id="KW-0812">Transmembrane</keyword>
<feature type="domain" description="PTS EIIA type-2" evidence="13">
    <location>
        <begin position="2"/>
        <end position="146"/>
    </location>
</feature>
<dbReference type="InterPro" id="IPR004715">
    <property type="entry name" value="PTS_IIA_fruc"/>
</dbReference>
<dbReference type="InterPro" id="IPR036095">
    <property type="entry name" value="PTS_EIIB-like_sf"/>
</dbReference>
<dbReference type="SUPFAM" id="SSF55804">
    <property type="entry name" value="Phoshotransferase/anion transport protein"/>
    <property type="match status" value="1"/>
</dbReference>
<keyword evidence="7" id="KW-0598">Phosphotransferase system</keyword>
<evidence type="ECO:0000256" key="12">
    <source>
        <dbReference type="SAM" id="Phobius"/>
    </source>
</evidence>
<feature type="transmembrane region" description="Helical" evidence="12">
    <location>
        <begin position="367"/>
        <end position="388"/>
    </location>
</feature>
<dbReference type="InterPro" id="IPR016152">
    <property type="entry name" value="PTrfase/Anion_transptr"/>
</dbReference>
<feature type="transmembrane region" description="Helical" evidence="12">
    <location>
        <begin position="527"/>
        <end position="547"/>
    </location>
</feature>
<dbReference type="FunFam" id="3.40.50.2300:FF:000014">
    <property type="entry name" value="PTS system fructose-like transporter subunit IIB"/>
    <property type="match status" value="1"/>
</dbReference>
<evidence type="ECO:0000256" key="2">
    <source>
        <dbReference type="ARBA" id="ARBA00022448"/>
    </source>
</evidence>
<dbReference type="InterPro" id="IPR002178">
    <property type="entry name" value="PTS_EIIA_type-2_dom"/>
</dbReference>
<dbReference type="InterPro" id="IPR006327">
    <property type="entry name" value="PTS_IIC_fruc"/>
</dbReference>
<dbReference type="SUPFAM" id="SSF52794">
    <property type="entry name" value="PTS system IIB component-like"/>
    <property type="match status" value="1"/>
</dbReference>
<reference evidence="16 17" key="1">
    <citation type="journal article" date="2002" name="Nucleic Acids Res.">
        <title>The complete genomic sequence of Mycoplasma penetrans, an intracellular bacterial pathogen in humans.</title>
        <authorList>
            <person name="Sasaki Y."/>
            <person name="Ishikawa J."/>
            <person name="Yamashita A."/>
            <person name="Oshima K."/>
            <person name="Kenri T."/>
            <person name="Furuya K."/>
            <person name="Yoshino C."/>
            <person name="Horino A."/>
            <person name="Shiba T."/>
            <person name="Sasaki T."/>
            <person name="Hattori M."/>
        </authorList>
    </citation>
    <scope>NUCLEOTIDE SEQUENCE [LARGE SCALE GENOMIC DNA]</scope>
    <source>
        <strain evidence="16 17">HF-2</strain>
    </source>
</reference>
<dbReference type="GO" id="GO:0009401">
    <property type="term" value="P:phosphoenolpyruvate-dependent sugar phosphotransferase system"/>
    <property type="evidence" value="ECO:0007669"/>
    <property type="project" value="UniProtKB-KW"/>
</dbReference>
<keyword evidence="9" id="KW-0418">Kinase</keyword>
<keyword evidence="5" id="KW-0762">Sugar transport</keyword>
<dbReference type="NCBIfam" id="TIGR01427">
    <property type="entry name" value="PTS_IIC_fructo"/>
    <property type="match status" value="1"/>
</dbReference>
<feature type="transmembrane region" description="Helical" evidence="12">
    <location>
        <begin position="433"/>
        <end position="462"/>
    </location>
</feature>
<dbReference type="PANTHER" id="PTHR30505">
    <property type="entry name" value="FRUCTOSE-LIKE PERMEASE"/>
    <property type="match status" value="1"/>
</dbReference>
<keyword evidence="6" id="KW-0808">Transferase</keyword>
<dbReference type="Pfam" id="PF00359">
    <property type="entry name" value="PTS_EIIA_2"/>
    <property type="match status" value="1"/>
</dbReference>
<evidence type="ECO:0000259" key="14">
    <source>
        <dbReference type="PROSITE" id="PS51099"/>
    </source>
</evidence>
<dbReference type="GO" id="GO:0090563">
    <property type="term" value="F:protein-phosphocysteine-sugar phosphotransferase activity"/>
    <property type="evidence" value="ECO:0007669"/>
    <property type="project" value="TreeGrafter"/>
</dbReference>
<dbReference type="Gene3D" id="3.40.50.2300">
    <property type="match status" value="1"/>
</dbReference>
<accession>Q8EV00</accession>
<evidence type="ECO:0000256" key="3">
    <source>
        <dbReference type="ARBA" id="ARBA00022475"/>
    </source>
</evidence>
<dbReference type="eggNOG" id="COG1299">
    <property type="taxonomic scope" value="Bacteria"/>
</dbReference>